<evidence type="ECO:0000259" key="3">
    <source>
        <dbReference type="Pfam" id="PF03109"/>
    </source>
</evidence>
<evidence type="ECO:0000256" key="1">
    <source>
        <dbReference type="ARBA" id="ARBA00009670"/>
    </source>
</evidence>
<feature type="domain" description="ABC1 atypical kinase-like" evidence="3">
    <location>
        <begin position="184"/>
        <end position="453"/>
    </location>
</feature>
<dbReference type="eggNOG" id="KOG1235">
    <property type="taxonomic scope" value="Eukaryota"/>
</dbReference>
<feature type="region of interest" description="Disordered" evidence="2">
    <location>
        <begin position="648"/>
        <end position="678"/>
    </location>
</feature>
<dbReference type="GeneID" id="19011270"/>
<dbReference type="Pfam" id="PF03109">
    <property type="entry name" value="ABC1"/>
    <property type="match status" value="1"/>
</dbReference>
<sequence length="678" mass="74919">MRRLRADEEWKRGKGNGKRRYGAFFSASSSSSLSESGIRRTHANFAFKKKTKKERERGGDEEVFPLRSRTLRAIFVDNREGENASSSSSSSLDVVTSRNRRNIKRANVVLTQKQPRMPLIEIAKRVQLLVQTFVRCAAKYAQKDYESIASAISRLGPTYVKFAQAAASRGDLVGPELAGALGQLQDDMGRFSDQLAIDTIREESPELYEDIENVEEMLEKGSVAAASLCQVYKCRLKTQEVVAVKVQRPNIREQVEADAYLLRLAASYLEKFNLVEAKAVDAVDEFVSRLFEEMDFENEAENVKKFNSLYGPEGTAKMDDVVNGAAGNSDNSGRKSKLEIKVPKVYEEYTSKKVLVLEWIEGTPLTSGELREVDPKDLPLVRLGIACTLSQLIETGVMHADPHGGNLIKLPDNRGLAYLDFGLVSTVPEQVRDGLVAAVSLMVFKKDYRKVANLFGELMLVPPSVMNDAVKMKDLEDALEDAANKTLKFPESGSGKIVPEIRFDELLFALLALVPRFEFQLPPYFINNARALGGLEGMARSADGTFNVLKEVYPVAIRRVLKNPNQSEVLRKTARTLAYDDAIGGLAFASLLRVLNDAANLTQIPRFKIAFDALNSSEGRRLLLETFKAEISRRVRAVLDALFRRGRREGNGSSNSSSGGGSSSSSNSDSSGSRIVIA</sequence>
<dbReference type="KEGG" id="bpg:Bathy16g01010"/>
<dbReference type="CDD" id="cd05121">
    <property type="entry name" value="ABC1_ADCK3-like"/>
    <property type="match status" value="1"/>
</dbReference>
<name>K8EPY6_9CHLO</name>
<dbReference type="AlphaFoldDB" id="K8EPY6"/>
<protein>
    <recommendedName>
        <fullName evidence="3">ABC1 atypical kinase-like domain-containing protein</fullName>
    </recommendedName>
</protein>
<proteinExistence type="inferred from homology"/>
<feature type="region of interest" description="Disordered" evidence="2">
    <location>
        <begin position="1"/>
        <end position="22"/>
    </location>
</feature>
<feature type="compositionally biased region" description="Low complexity" evidence="2">
    <location>
        <begin position="651"/>
        <end position="678"/>
    </location>
</feature>
<reference evidence="4 5" key="1">
    <citation type="submission" date="2011-10" db="EMBL/GenBank/DDBJ databases">
        <authorList>
            <person name="Genoscope - CEA"/>
        </authorList>
    </citation>
    <scope>NUCLEOTIDE SEQUENCE [LARGE SCALE GENOMIC DNA]</scope>
    <source>
        <strain evidence="4 5">RCC 1105</strain>
    </source>
</reference>
<dbReference type="InterPro" id="IPR050154">
    <property type="entry name" value="UbiB_kinase"/>
</dbReference>
<accession>K8EPY6</accession>
<dbReference type="EMBL" id="FO082263">
    <property type="protein sequence ID" value="CCO20131.1"/>
    <property type="molecule type" value="Genomic_DNA"/>
</dbReference>
<feature type="compositionally biased region" description="Basic and acidic residues" evidence="2">
    <location>
        <begin position="1"/>
        <end position="12"/>
    </location>
</feature>
<dbReference type="RefSeq" id="XP_007508514.1">
    <property type="nucleotide sequence ID" value="XM_007508452.1"/>
</dbReference>
<gene>
    <name evidence="4" type="ordered locus">Bathy16g01010</name>
</gene>
<organism evidence="4 5">
    <name type="scientific">Bathycoccus prasinos</name>
    <dbReference type="NCBI Taxonomy" id="41875"/>
    <lineage>
        <taxon>Eukaryota</taxon>
        <taxon>Viridiplantae</taxon>
        <taxon>Chlorophyta</taxon>
        <taxon>Mamiellophyceae</taxon>
        <taxon>Mamiellales</taxon>
        <taxon>Bathycoccaceae</taxon>
        <taxon>Bathycoccus</taxon>
    </lineage>
</organism>
<dbReference type="PANTHER" id="PTHR10566">
    <property type="entry name" value="CHAPERONE-ACTIVITY OF BC1 COMPLEX CABC1 -RELATED"/>
    <property type="match status" value="1"/>
</dbReference>
<evidence type="ECO:0000313" key="5">
    <source>
        <dbReference type="Proteomes" id="UP000198341"/>
    </source>
</evidence>
<dbReference type="InterPro" id="IPR004147">
    <property type="entry name" value="ABC1_dom"/>
</dbReference>
<dbReference type="Proteomes" id="UP000198341">
    <property type="component" value="Chromosome 16"/>
</dbReference>
<keyword evidence="5" id="KW-1185">Reference proteome</keyword>
<dbReference type="SUPFAM" id="SSF56112">
    <property type="entry name" value="Protein kinase-like (PK-like)"/>
    <property type="match status" value="1"/>
</dbReference>
<dbReference type="OrthoDB" id="427480at2759"/>
<evidence type="ECO:0000313" key="4">
    <source>
        <dbReference type="EMBL" id="CCO20131.1"/>
    </source>
</evidence>
<dbReference type="InterPro" id="IPR011009">
    <property type="entry name" value="Kinase-like_dom_sf"/>
</dbReference>
<dbReference type="PANTHER" id="PTHR10566:SF123">
    <property type="entry name" value="PROTEIN KINASE SUPERFAMILY PROTEIN"/>
    <property type="match status" value="1"/>
</dbReference>
<evidence type="ECO:0000256" key="2">
    <source>
        <dbReference type="SAM" id="MobiDB-lite"/>
    </source>
</evidence>
<comment type="similarity">
    <text evidence="1">Belongs to the protein kinase superfamily. ADCK protein kinase family.</text>
</comment>